<proteinExistence type="predicted"/>
<dbReference type="AlphaFoldDB" id="A0A5J4PCJ1"/>
<comment type="caution">
    <text evidence="1">The sequence shown here is derived from an EMBL/GenBank/DDBJ whole genome shotgun (WGS) entry which is preliminary data.</text>
</comment>
<evidence type="ECO:0000313" key="1">
    <source>
        <dbReference type="EMBL" id="KAA6307002.1"/>
    </source>
</evidence>
<reference evidence="1" key="1">
    <citation type="submission" date="2019-03" db="EMBL/GenBank/DDBJ databases">
        <title>Single cell metagenomics reveals metabolic interactions within the superorganism composed of flagellate Streblomastix strix and complex community of Bacteroidetes bacteria on its surface.</title>
        <authorList>
            <person name="Treitli S.C."/>
            <person name="Kolisko M."/>
            <person name="Husnik F."/>
            <person name="Keeling P."/>
            <person name="Hampl V."/>
        </authorList>
    </citation>
    <scope>NUCLEOTIDE SEQUENCE</scope>
    <source>
        <strain evidence="1">STM</strain>
    </source>
</reference>
<protein>
    <submittedName>
        <fullName evidence="1">Uncharacterized protein</fullName>
    </submittedName>
</protein>
<accession>A0A5J4PCJ1</accession>
<dbReference type="EMBL" id="SNRY01009479">
    <property type="protein sequence ID" value="KAA6307002.1"/>
    <property type="molecule type" value="Genomic_DNA"/>
</dbReference>
<organism evidence="1">
    <name type="scientific">termite gut metagenome</name>
    <dbReference type="NCBI Taxonomy" id="433724"/>
    <lineage>
        <taxon>unclassified sequences</taxon>
        <taxon>metagenomes</taxon>
        <taxon>organismal metagenomes</taxon>
    </lineage>
</organism>
<sequence>KNDAQEEQERLIFLIEGCLAIWLFQEKKILI</sequence>
<name>A0A5J4PCJ1_9ZZZZ</name>
<gene>
    <name evidence="1" type="ORF">EZS27_041332</name>
</gene>
<feature type="non-terminal residue" evidence="1">
    <location>
        <position position="1"/>
    </location>
</feature>